<accession>A0A381FQ96</accession>
<dbReference type="RefSeq" id="WP_115621788.1">
    <property type="nucleotide sequence ID" value="NZ_UFVR01000004.1"/>
</dbReference>
<evidence type="ECO:0000313" key="2">
    <source>
        <dbReference type="EMBL" id="SUX48789.1"/>
    </source>
</evidence>
<reference evidence="2 3" key="1">
    <citation type="submission" date="2018-06" db="EMBL/GenBank/DDBJ databases">
        <authorList>
            <consortium name="Pathogen Informatics"/>
            <person name="Doyle S."/>
        </authorList>
    </citation>
    <scope>NUCLEOTIDE SEQUENCE [LARGE SCALE GENOMIC DNA]</scope>
    <source>
        <strain evidence="2 3">NCTC13532</strain>
    </source>
</reference>
<feature type="transmembrane region" description="Helical" evidence="1">
    <location>
        <begin position="55"/>
        <end position="74"/>
    </location>
</feature>
<sequence length="222" mass="26399">MRHILNNDKQLPFKRPRWYFVKPYAFKLLIVTLFFAVTARSVFIKDMMDLATWSISVYLFLCMYLLLVYIRVIIKVVLHFKWPVFIDPSLKIIGETSYRELVILQFTMARHGSFGADYHQNLVVLVRDKEEKFSTFYIVSEGKYFNELKSFAIENNLYQGNTDEVNNKQKIVGRMQLPDFVYVGQIKVSVQRMRNILDLRELMQYLIFTSIVMLLVFLYLKA</sequence>
<dbReference type="EMBL" id="UFVR01000004">
    <property type="protein sequence ID" value="SUX48789.1"/>
    <property type="molecule type" value="Genomic_DNA"/>
</dbReference>
<keyword evidence="1" id="KW-0812">Transmembrane</keyword>
<keyword evidence="1" id="KW-0472">Membrane</keyword>
<proteinExistence type="predicted"/>
<keyword evidence="1" id="KW-1133">Transmembrane helix</keyword>
<dbReference type="AlphaFoldDB" id="A0A381FQ96"/>
<organism evidence="2 3">
    <name type="scientific">Chryseobacterium indoltheticum</name>
    <dbReference type="NCBI Taxonomy" id="254"/>
    <lineage>
        <taxon>Bacteria</taxon>
        <taxon>Pseudomonadati</taxon>
        <taxon>Bacteroidota</taxon>
        <taxon>Flavobacteriia</taxon>
        <taxon>Flavobacteriales</taxon>
        <taxon>Weeksellaceae</taxon>
        <taxon>Chryseobacterium group</taxon>
        <taxon>Chryseobacterium</taxon>
    </lineage>
</organism>
<gene>
    <name evidence="2" type="ORF">NCTC13532_04400</name>
</gene>
<feature type="transmembrane region" description="Helical" evidence="1">
    <location>
        <begin position="24"/>
        <end position="43"/>
    </location>
</feature>
<name>A0A381FQ96_9FLAO</name>
<evidence type="ECO:0000256" key="1">
    <source>
        <dbReference type="SAM" id="Phobius"/>
    </source>
</evidence>
<feature type="transmembrane region" description="Helical" evidence="1">
    <location>
        <begin position="202"/>
        <end position="220"/>
    </location>
</feature>
<protein>
    <submittedName>
        <fullName evidence="2">Uncharacterized protein</fullName>
    </submittedName>
</protein>
<dbReference type="Proteomes" id="UP000254282">
    <property type="component" value="Unassembled WGS sequence"/>
</dbReference>
<evidence type="ECO:0000313" key="3">
    <source>
        <dbReference type="Proteomes" id="UP000254282"/>
    </source>
</evidence>